<dbReference type="InterPro" id="IPR046357">
    <property type="entry name" value="PPIase_dom_sf"/>
</dbReference>
<dbReference type="Gene3D" id="2.60.120.340">
    <property type="entry name" value="Nucleoplasmin core domain"/>
    <property type="match status" value="1"/>
</dbReference>
<evidence type="ECO:0000256" key="6">
    <source>
        <dbReference type="SAM" id="MobiDB-lite"/>
    </source>
</evidence>
<dbReference type="GO" id="GO:0003755">
    <property type="term" value="F:peptidyl-prolyl cis-trans isomerase activity"/>
    <property type="evidence" value="ECO:0007669"/>
    <property type="project" value="UniProtKB-KW"/>
</dbReference>
<keyword evidence="9" id="KW-1185">Reference proteome</keyword>
<dbReference type="EMBL" id="JALJOQ010000163">
    <property type="protein sequence ID" value="KAK9792474.1"/>
    <property type="molecule type" value="Genomic_DNA"/>
</dbReference>
<proteinExistence type="predicted"/>
<gene>
    <name evidence="8" type="ORF">WJX73_001258</name>
</gene>
<dbReference type="AlphaFoldDB" id="A0AAW1NRY4"/>
<dbReference type="Pfam" id="PF00254">
    <property type="entry name" value="FKBP_C"/>
    <property type="match status" value="1"/>
</dbReference>
<evidence type="ECO:0000256" key="1">
    <source>
        <dbReference type="ARBA" id="ARBA00000971"/>
    </source>
</evidence>
<feature type="compositionally biased region" description="Low complexity" evidence="6">
    <location>
        <begin position="215"/>
        <end position="263"/>
    </location>
</feature>
<comment type="catalytic activity">
    <reaction evidence="1 5">
        <text>[protein]-peptidylproline (omega=180) = [protein]-peptidylproline (omega=0)</text>
        <dbReference type="Rhea" id="RHEA:16237"/>
        <dbReference type="Rhea" id="RHEA-COMP:10747"/>
        <dbReference type="Rhea" id="RHEA-COMP:10748"/>
        <dbReference type="ChEBI" id="CHEBI:83833"/>
        <dbReference type="ChEBI" id="CHEBI:83834"/>
        <dbReference type="EC" id="5.2.1.8"/>
    </reaction>
</comment>
<feature type="region of interest" description="Disordered" evidence="6">
    <location>
        <begin position="134"/>
        <end position="336"/>
    </location>
</feature>
<evidence type="ECO:0000259" key="7">
    <source>
        <dbReference type="PROSITE" id="PS50059"/>
    </source>
</evidence>
<dbReference type="Gene3D" id="3.10.50.40">
    <property type="match status" value="1"/>
</dbReference>
<reference evidence="8 9" key="1">
    <citation type="journal article" date="2024" name="Nat. Commun.">
        <title>Phylogenomics reveals the evolutionary origins of lichenization in chlorophyte algae.</title>
        <authorList>
            <person name="Puginier C."/>
            <person name="Libourel C."/>
            <person name="Otte J."/>
            <person name="Skaloud P."/>
            <person name="Haon M."/>
            <person name="Grisel S."/>
            <person name="Petersen M."/>
            <person name="Berrin J.G."/>
            <person name="Delaux P.M."/>
            <person name="Dal Grande F."/>
            <person name="Keller J."/>
        </authorList>
    </citation>
    <scope>NUCLEOTIDE SEQUENCE [LARGE SCALE GENOMIC DNA]</scope>
    <source>
        <strain evidence="8 9">SAG 2036</strain>
    </source>
</reference>
<feature type="compositionally biased region" description="Acidic residues" evidence="6">
    <location>
        <begin position="137"/>
        <end position="168"/>
    </location>
</feature>
<evidence type="ECO:0000256" key="3">
    <source>
        <dbReference type="ARBA" id="ARBA00023110"/>
    </source>
</evidence>
<evidence type="ECO:0000256" key="4">
    <source>
        <dbReference type="ARBA" id="ARBA00023235"/>
    </source>
</evidence>
<dbReference type="InterPro" id="IPR041232">
    <property type="entry name" value="NPL"/>
</dbReference>
<evidence type="ECO:0000256" key="5">
    <source>
        <dbReference type="PROSITE-ProRule" id="PRU00277"/>
    </source>
</evidence>
<keyword evidence="3 5" id="KW-0697">Rotamase</keyword>
<dbReference type="PANTHER" id="PTHR43811">
    <property type="entry name" value="FKBP-TYPE PEPTIDYL-PROLYL CIS-TRANS ISOMERASE FKPA"/>
    <property type="match status" value="1"/>
</dbReference>
<accession>A0AAW1NRY4</accession>
<dbReference type="PANTHER" id="PTHR43811:SF19">
    <property type="entry name" value="39 KDA FK506-BINDING NUCLEAR PROTEIN"/>
    <property type="match status" value="1"/>
</dbReference>
<protein>
    <recommendedName>
        <fullName evidence="2 5">peptidylprolyl isomerase</fullName>
        <ecNumber evidence="2 5">5.2.1.8</ecNumber>
    </recommendedName>
</protein>
<dbReference type="Pfam" id="PF17800">
    <property type="entry name" value="NPL"/>
    <property type="match status" value="1"/>
</dbReference>
<evidence type="ECO:0000313" key="8">
    <source>
        <dbReference type="EMBL" id="KAK9792474.1"/>
    </source>
</evidence>
<evidence type="ECO:0000256" key="2">
    <source>
        <dbReference type="ARBA" id="ARBA00013194"/>
    </source>
</evidence>
<dbReference type="EC" id="5.2.1.8" evidence="2 5"/>
<evidence type="ECO:0000313" key="9">
    <source>
        <dbReference type="Proteomes" id="UP001465755"/>
    </source>
</evidence>
<dbReference type="InterPro" id="IPR001179">
    <property type="entry name" value="PPIase_FKBP_dom"/>
</dbReference>
<name>A0AAW1NRY4_9CHLO</name>
<dbReference type="FunFam" id="3.10.50.40:FF:000006">
    <property type="entry name" value="Peptidyl-prolyl cis-trans isomerase"/>
    <property type="match status" value="1"/>
</dbReference>
<feature type="compositionally biased region" description="Low complexity" evidence="6">
    <location>
        <begin position="296"/>
        <end position="321"/>
    </location>
</feature>
<dbReference type="SUPFAM" id="SSF54534">
    <property type="entry name" value="FKBP-like"/>
    <property type="match status" value="1"/>
</dbReference>
<sequence length="451" mass="48074">MLFWGAEVRPGQTVPFVPPPEGHRLHLSQVTLATWSGGDGPMQKAAVTCKTQDCNALRICTLLEGVHECHNLDLVFDRYTEFEASGAPVHLTGYHMPTHTDDEDEEDFEDMHPQQAAVLRQRIALQRLGGQFAAFDQDFDDDDDDEDDSDYESDSEEDDEEYDSDEDGPAQPSVVIEELTENGLHMDPSREAFNRATTSSRKDKRVHFPQGSLEAPSTSSPSAAAAKPAQSPSTPSANGAPAKAPNSAVASPAAGAAAPAPESAAKKKRKAKEDAGSTPAAKRPSGPASSAELQAKAEPAPTGKAAKKAAQQAAAAQTTPKGLDQPAAEAVAASKKPRERRFENGFVITDVSMGQPEGKVAKKGKTVKVFYKGRLAKNGKQFDQSDSKGFTFRLGVGSVIKGWDIGIDGMRVGDQRKLEIPPQLAYGSDGVRGAIPANASLIFDVKLLDVK</sequence>
<organism evidence="8 9">
    <name type="scientific">Symbiochloris irregularis</name>
    <dbReference type="NCBI Taxonomy" id="706552"/>
    <lineage>
        <taxon>Eukaryota</taxon>
        <taxon>Viridiplantae</taxon>
        <taxon>Chlorophyta</taxon>
        <taxon>core chlorophytes</taxon>
        <taxon>Trebouxiophyceae</taxon>
        <taxon>Trebouxiales</taxon>
        <taxon>Trebouxiaceae</taxon>
        <taxon>Symbiochloris</taxon>
    </lineage>
</organism>
<comment type="caution">
    <text evidence="8">The sequence shown here is derived from an EMBL/GenBank/DDBJ whole genome shotgun (WGS) entry which is preliminary data.</text>
</comment>
<feature type="domain" description="PPIase FKBP-type" evidence="7">
    <location>
        <begin position="364"/>
        <end position="451"/>
    </location>
</feature>
<dbReference type="PROSITE" id="PS50059">
    <property type="entry name" value="FKBP_PPIASE"/>
    <property type="match status" value="1"/>
</dbReference>
<dbReference type="Proteomes" id="UP001465755">
    <property type="component" value="Unassembled WGS sequence"/>
</dbReference>
<keyword evidence="4 5" id="KW-0413">Isomerase</keyword>